<name>A0A8H7ZU68_9FUNG</name>
<dbReference type="EMBL" id="JAEFCI010006827">
    <property type="protein sequence ID" value="KAG5459451.1"/>
    <property type="molecule type" value="Genomic_DNA"/>
</dbReference>
<protein>
    <recommendedName>
        <fullName evidence="8">Protein kinase domain-containing protein</fullName>
    </recommendedName>
</protein>
<keyword evidence="3 6" id="KW-0547">Nucleotide-binding</keyword>
<feature type="compositionally biased region" description="Basic residues" evidence="7">
    <location>
        <begin position="335"/>
        <end position="345"/>
    </location>
</feature>
<dbReference type="InterPro" id="IPR008271">
    <property type="entry name" value="Ser/Thr_kinase_AS"/>
</dbReference>
<dbReference type="AlphaFoldDB" id="A0A8H7ZU68"/>
<organism evidence="9 10">
    <name type="scientific">Olpidium bornovanus</name>
    <dbReference type="NCBI Taxonomy" id="278681"/>
    <lineage>
        <taxon>Eukaryota</taxon>
        <taxon>Fungi</taxon>
        <taxon>Fungi incertae sedis</taxon>
        <taxon>Olpidiomycota</taxon>
        <taxon>Olpidiomycotina</taxon>
        <taxon>Olpidiomycetes</taxon>
        <taxon>Olpidiales</taxon>
        <taxon>Olpidiaceae</taxon>
        <taxon>Olpidium</taxon>
    </lineage>
</organism>
<dbReference type="GO" id="GO:0043484">
    <property type="term" value="P:regulation of RNA splicing"/>
    <property type="evidence" value="ECO:0007669"/>
    <property type="project" value="TreeGrafter"/>
</dbReference>
<dbReference type="Proteomes" id="UP000673691">
    <property type="component" value="Unassembled WGS sequence"/>
</dbReference>
<evidence type="ECO:0000259" key="8">
    <source>
        <dbReference type="PROSITE" id="PS50011"/>
    </source>
</evidence>
<keyword evidence="4" id="KW-0418">Kinase</keyword>
<dbReference type="SUPFAM" id="SSF56112">
    <property type="entry name" value="Protein kinase-like (PK-like)"/>
    <property type="match status" value="1"/>
</dbReference>
<sequence>GPGAERCSRRQPAATAAPTAVAKRTPAAAPSTGAAQQAEEEGRGGCAAAAAAALAPAVASTATAGRGGPPAAVRYRGVSVPESSRDDAGCARDGHYIVVPNEYITLRYRIIKLLGQGTFGRVVQCWDEHTHSYVAIKIIRAVPKYREASQTEIRVLNRLREHDPTNVKRCIHLRDCFDFQNHVCMTFDLLGESVFDFLKSNGFKAFPPHHIQHMAYQLMVSVAFVHDLGLIHTDLKPENILLLDGRHKAHPPPPSRTRARTHTRTHTRSPPRARSKAGQDQKSSVPHRHPTDRFWLGHVSGRVPPVGGFDPALPRARDHPGKRLVVPLRPVVHRLHPHRALHRQRPVPDARQPRTPRDDGSRPRKNPGIDDPDRRVRAGARRREEVHASSFPLPFVPAFPPLSPHFMRQQVCKKPSFRSSSLTLRRLPGRSLSLHLLFPFSSRHGAKYFRYGQLNYPSEETSRGSRKAVRSMRLLQPGRADDELLQTIPGPPPPAAEVRPRRADNRAGGAVPRILPDPRRPAWKRYTRRRRRRFS</sequence>
<feature type="region of interest" description="Disordered" evidence="7">
    <location>
        <begin position="478"/>
        <end position="535"/>
    </location>
</feature>
<dbReference type="InterPro" id="IPR011009">
    <property type="entry name" value="Kinase-like_dom_sf"/>
</dbReference>
<feature type="compositionally biased region" description="Low complexity" evidence="7">
    <location>
        <begin position="12"/>
        <end position="37"/>
    </location>
</feature>
<keyword evidence="5 6" id="KW-0067">ATP-binding</keyword>
<feature type="domain" description="Protein kinase" evidence="8">
    <location>
        <begin position="108"/>
        <end position="438"/>
    </location>
</feature>
<dbReference type="PROSITE" id="PS00107">
    <property type="entry name" value="PROTEIN_KINASE_ATP"/>
    <property type="match status" value="1"/>
</dbReference>
<dbReference type="InterPro" id="IPR000719">
    <property type="entry name" value="Prot_kinase_dom"/>
</dbReference>
<evidence type="ECO:0000256" key="5">
    <source>
        <dbReference type="ARBA" id="ARBA00022840"/>
    </source>
</evidence>
<feature type="region of interest" description="Disordered" evidence="7">
    <location>
        <begin position="1"/>
        <end position="42"/>
    </location>
</feature>
<reference evidence="9 10" key="1">
    <citation type="journal article" name="Sci. Rep.">
        <title>Genome-scale phylogenetic analyses confirm Olpidium as the closest living zoosporic fungus to the non-flagellated, terrestrial fungi.</title>
        <authorList>
            <person name="Chang Y."/>
            <person name="Rochon D."/>
            <person name="Sekimoto S."/>
            <person name="Wang Y."/>
            <person name="Chovatia M."/>
            <person name="Sandor L."/>
            <person name="Salamov A."/>
            <person name="Grigoriev I.V."/>
            <person name="Stajich J.E."/>
            <person name="Spatafora J.W."/>
        </authorList>
    </citation>
    <scope>NUCLEOTIDE SEQUENCE [LARGE SCALE GENOMIC DNA]</scope>
    <source>
        <strain evidence="9">S191</strain>
    </source>
</reference>
<evidence type="ECO:0000256" key="1">
    <source>
        <dbReference type="ARBA" id="ARBA00022527"/>
    </source>
</evidence>
<keyword evidence="2" id="KW-0808">Transferase</keyword>
<gene>
    <name evidence="9" type="ORF">BJ554DRAFT_145</name>
</gene>
<feature type="compositionally biased region" description="Basic and acidic residues" evidence="7">
    <location>
        <begin position="346"/>
        <end position="385"/>
    </location>
</feature>
<feature type="compositionally biased region" description="Basic residues" evidence="7">
    <location>
        <begin position="521"/>
        <end position="535"/>
    </location>
</feature>
<dbReference type="GO" id="GO:0004674">
    <property type="term" value="F:protein serine/threonine kinase activity"/>
    <property type="evidence" value="ECO:0007669"/>
    <property type="project" value="UniProtKB-KW"/>
</dbReference>
<feature type="non-terminal residue" evidence="9">
    <location>
        <position position="1"/>
    </location>
</feature>
<dbReference type="PANTHER" id="PTHR45646">
    <property type="entry name" value="SERINE/THREONINE-PROTEIN KINASE DOA-RELATED"/>
    <property type="match status" value="1"/>
</dbReference>
<evidence type="ECO:0000313" key="9">
    <source>
        <dbReference type="EMBL" id="KAG5459451.1"/>
    </source>
</evidence>
<evidence type="ECO:0000256" key="4">
    <source>
        <dbReference type="ARBA" id="ARBA00022777"/>
    </source>
</evidence>
<feature type="region of interest" description="Disordered" evidence="7">
    <location>
        <begin position="335"/>
        <end position="385"/>
    </location>
</feature>
<dbReference type="SMART" id="SM00220">
    <property type="entry name" value="S_TKc"/>
    <property type="match status" value="1"/>
</dbReference>
<evidence type="ECO:0000256" key="2">
    <source>
        <dbReference type="ARBA" id="ARBA00022679"/>
    </source>
</evidence>
<dbReference type="Gene3D" id="1.10.510.10">
    <property type="entry name" value="Transferase(Phosphotransferase) domain 1"/>
    <property type="match status" value="1"/>
</dbReference>
<dbReference type="PROSITE" id="PS50011">
    <property type="entry name" value="PROTEIN_KINASE_DOM"/>
    <property type="match status" value="1"/>
</dbReference>
<dbReference type="PANTHER" id="PTHR45646:SF11">
    <property type="entry name" value="SERINE_THREONINE-PROTEIN KINASE DOA"/>
    <property type="match status" value="1"/>
</dbReference>
<dbReference type="GO" id="GO:0005634">
    <property type="term" value="C:nucleus"/>
    <property type="evidence" value="ECO:0007669"/>
    <property type="project" value="TreeGrafter"/>
</dbReference>
<dbReference type="PROSITE" id="PS00108">
    <property type="entry name" value="PROTEIN_KINASE_ST"/>
    <property type="match status" value="1"/>
</dbReference>
<feature type="compositionally biased region" description="Basic residues" evidence="7">
    <location>
        <begin position="257"/>
        <end position="275"/>
    </location>
</feature>
<dbReference type="Pfam" id="PF00069">
    <property type="entry name" value="Pkinase"/>
    <property type="match status" value="1"/>
</dbReference>
<feature type="binding site" evidence="6">
    <location>
        <position position="137"/>
    </location>
    <ligand>
        <name>ATP</name>
        <dbReference type="ChEBI" id="CHEBI:30616"/>
    </ligand>
</feature>
<evidence type="ECO:0000256" key="6">
    <source>
        <dbReference type="PROSITE-ProRule" id="PRU10141"/>
    </source>
</evidence>
<dbReference type="InterPro" id="IPR051175">
    <property type="entry name" value="CLK_kinases"/>
</dbReference>
<comment type="caution">
    <text evidence="9">The sequence shown here is derived from an EMBL/GenBank/DDBJ whole genome shotgun (WGS) entry which is preliminary data.</text>
</comment>
<dbReference type="Gene3D" id="3.30.200.20">
    <property type="entry name" value="Phosphorylase Kinase, domain 1"/>
    <property type="match status" value="1"/>
</dbReference>
<evidence type="ECO:0000313" key="10">
    <source>
        <dbReference type="Proteomes" id="UP000673691"/>
    </source>
</evidence>
<keyword evidence="10" id="KW-1185">Reference proteome</keyword>
<dbReference type="GO" id="GO:0005524">
    <property type="term" value="F:ATP binding"/>
    <property type="evidence" value="ECO:0007669"/>
    <property type="project" value="UniProtKB-UniRule"/>
</dbReference>
<evidence type="ECO:0000256" key="3">
    <source>
        <dbReference type="ARBA" id="ARBA00022741"/>
    </source>
</evidence>
<feature type="region of interest" description="Disordered" evidence="7">
    <location>
        <begin position="244"/>
        <end position="299"/>
    </location>
</feature>
<dbReference type="InterPro" id="IPR017441">
    <property type="entry name" value="Protein_kinase_ATP_BS"/>
</dbReference>
<proteinExistence type="predicted"/>
<keyword evidence="1" id="KW-0723">Serine/threonine-protein kinase</keyword>
<dbReference type="OrthoDB" id="283111at2759"/>
<accession>A0A8H7ZU68</accession>
<evidence type="ECO:0000256" key="7">
    <source>
        <dbReference type="SAM" id="MobiDB-lite"/>
    </source>
</evidence>